<evidence type="ECO:0000256" key="1">
    <source>
        <dbReference type="SAM" id="MobiDB-lite"/>
    </source>
</evidence>
<gene>
    <name evidence="2" type="ORF">M011DRAFT_500218</name>
</gene>
<name>A0A6A6VBQ3_9PLEO</name>
<reference evidence="2" key="1">
    <citation type="journal article" date="2020" name="Stud. Mycol.">
        <title>101 Dothideomycetes genomes: a test case for predicting lifestyles and emergence of pathogens.</title>
        <authorList>
            <person name="Haridas S."/>
            <person name="Albert R."/>
            <person name="Binder M."/>
            <person name="Bloem J."/>
            <person name="Labutti K."/>
            <person name="Salamov A."/>
            <person name="Andreopoulos B."/>
            <person name="Baker S."/>
            <person name="Barry K."/>
            <person name="Bills G."/>
            <person name="Bluhm B."/>
            <person name="Cannon C."/>
            <person name="Castanera R."/>
            <person name="Culley D."/>
            <person name="Daum C."/>
            <person name="Ezra D."/>
            <person name="Gonzalez J."/>
            <person name="Henrissat B."/>
            <person name="Kuo A."/>
            <person name="Liang C."/>
            <person name="Lipzen A."/>
            <person name="Lutzoni F."/>
            <person name="Magnuson J."/>
            <person name="Mondo S."/>
            <person name="Nolan M."/>
            <person name="Ohm R."/>
            <person name="Pangilinan J."/>
            <person name="Park H.-J."/>
            <person name="Ramirez L."/>
            <person name="Alfaro M."/>
            <person name="Sun H."/>
            <person name="Tritt A."/>
            <person name="Yoshinaga Y."/>
            <person name="Zwiers L.-H."/>
            <person name="Turgeon B."/>
            <person name="Goodwin S."/>
            <person name="Spatafora J."/>
            <person name="Crous P."/>
            <person name="Grigoriev I."/>
        </authorList>
    </citation>
    <scope>NUCLEOTIDE SEQUENCE</scope>
    <source>
        <strain evidence="2">CBS 119925</strain>
    </source>
</reference>
<proteinExistence type="predicted"/>
<dbReference type="Proteomes" id="UP000799440">
    <property type="component" value="Unassembled WGS sequence"/>
</dbReference>
<feature type="compositionally biased region" description="Acidic residues" evidence="1">
    <location>
        <begin position="111"/>
        <end position="121"/>
    </location>
</feature>
<protein>
    <submittedName>
        <fullName evidence="2">Uncharacterized protein</fullName>
    </submittedName>
</protein>
<dbReference type="OrthoDB" id="10663099at2759"/>
<feature type="non-terminal residue" evidence="2">
    <location>
        <position position="121"/>
    </location>
</feature>
<organism evidence="2 3">
    <name type="scientific">Sporormia fimetaria CBS 119925</name>
    <dbReference type="NCBI Taxonomy" id="1340428"/>
    <lineage>
        <taxon>Eukaryota</taxon>
        <taxon>Fungi</taxon>
        <taxon>Dikarya</taxon>
        <taxon>Ascomycota</taxon>
        <taxon>Pezizomycotina</taxon>
        <taxon>Dothideomycetes</taxon>
        <taxon>Pleosporomycetidae</taxon>
        <taxon>Pleosporales</taxon>
        <taxon>Sporormiaceae</taxon>
        <taxon>Sporormia</taxon>
    </lineage>
</organism>
<dbReference type="EMBL" id="MU006572">
    <property type="protein sequence ID" value="KAF2747553.1"/>
    <property type="molecule type" value="Genomic_DNA"/>
</dbReference>
<feature type="region of interest" description="Disordered" evidence="1">
    <location>
        <begin position="90"/>
        <end position="121"/>
    </location>
</feature>
<keyword evidence="3" id="KW-1185">Reference proteome</keyword>
<evidence type="ECO:0000313" key="3">
    <source>
        <dbReference type="Proteomes" id="UP000799440"/>
    </source>
</evidence>
<evidence type="ECO:0000313" key="2">
    <source>
        <dbReference type="EMBL" id="KAF2747553.1"/>
    </source>
</evidence>
<sequence length="121" mass="13555">MTGYRAQEDFIIAIQPLAPEYSATLHSQLIIKEAAGQTIDPIEDYINNFQTYGRRAKPVQASLGAFGTLVLDLPESEDFSDELVEHLLQPLDDSIGENTKRSTNTNTTLQESEEEIQQQLE</sequence>
<accession>A0A6A6VBQ3</accession>
<dbReference type="AlphaFoldDB" id="A0A6A6VBQ3"/>